<sequence length="188" mass="21226">MYCAIDGDVFDLGRYLHSHPGGAQILHAYAGRLEIDNEGLFHKLTPYMGTDATHLLKTEDPPAALLELLKRDDLVCANLVSGTRRLITTTEFSRRNHIPSKTERQNSPSVRDTNWRVWVAVAEKEGSKKQMVYDVTSRRAQVLRSRAQYGDRKLAGSKRREIEASWGLEVNMDVDGQHLKCGFLLSCV</sequence>
<evidence type="ECO:0000313" key="2">
    <source>
        <dbReference type="Proteomes" id="UP000724584"/>
    </source>
</evidence>
<comment type="caution">
    <text evidence="1">The sequence shown here is derived from an EMBL/GenBank/DDBJ whole genome shotgun (WGS) entry which is preliminary data.</text>
</comment>
<dbReference type="EMBL" id="JAGIZQ010000004">
    <property type="protein sequence ID" value="KAH6632249.1"/>
    <property type="molecule type" value="Genomic_DNA"/>
</dbReference>
<reference evidence="1 2" key="1">
    <citation type="journal article" date="2021" name="Nat. Commun.">
        <title>Genetic determinants of endophytism in the Arabidopsis root mycobiome.</title>
        <authorList>
            <person name="Mesny F."/>
            <person name="Miyauchi S."/>
            <person name="Thiergart T."/>
            <person name="Pickel B."/>
            <person name="Atanasova L."/>
            <person name="Karlsson M."/>
            <person name="Huettel B."/>
            <person name="Barry K.W."/>
            <person name="Haridas S."/>
            <person name="Chen C."/>
            <person name="Bauer D."/>
            <person name="Andreopoulos W."/>
            <person name="Pangilinan J."/>
            <person name="LaButti K."/>
            <person name="Riley R."/>
            <person name="Lipzen A."/>
            <person name="Clum A."/>
            <person name="Drula E."/>
            <person name="Henrissat B."/>
            <person name="Kohler A."/>
            <person name="Grigoriev I.V."/>
            <person name="Martin F.M."/>
            <person name="Hacquard S."/>
        </authorList>
    </citation>
    <scope>NUCLEOTIDE SEQUENCE [LARGE SCALE GENOMIC DNA]</scope>
    <source>
        <strain evidence="1 2">MPI-SDFR-AT-0079</strain>
    </source>
</reference>
<evidence type="ECO:0000313" key="1">
    <source>
        <dbReference type="EMBL" id="KAH6632249.1"/>
    </source>
</evidence>
<protein>
    <submittedName>
        <fullName evidence="1">Uncharacterized protein</fullName>
    </submittedName>
</protein>
<proteinExistence type="predicted"/>
<gene>
    <name evidence="1" type="ORF">F5144DRAFT_593046</name>
</gene>
<organism evidence="1 2">
    <name type="scientific">Chaetomium tenue</name>
    <dbReference type="NCBI Taxonomy" id="1854479"/>
    <lineage>
        <taxon>Eukaryota</taxon>
        <taxon>Fungi</taxon>
        <taxon>Dikarya</taxon>
        <taxon>Ascomycota</taxon>
        <taxon>Pezizomycotina</taxon>
        <taxon>Sordariomycetes</taxon>
        <taxon>Sordariomycetidae</taxon>
        <taxon>Sordariales</taxon>
        <taxon>Chaetomiaceae</taxon>
        <taxon>Chaetomium</taxon>
    </lineage>
</organism>
<dbReference type="Proteomes" id="UP000724584">
    <property type="component" value="Unassembled WGS sequence"/>
</dbReference>
<accession>A0ACB7P9W3</accession>
<keyword evidence="2" id="KW-1185">Reference proteome</keyword>
<name>A0ACB7P9W3_9PEZI</name>